<dbReference type="InterPro" id="IPR000531">
    <property type="entry name" value="Beta-barrel_TonB"/>
</dbReference>
<evidence type="ECO:0000259" key="12">
    <source>
        <dbReference type="Pfam" id="PF07715"/>
    </source>
</evidence>
<dbReference type="AlphaFoldDB" id="C9PSR1"/>
<dbReference type="GO" id="GO:0015344">
    <property type="term" value="F:siderophore uptake transmembrane transporter activity"/>
    <property type="evidence" value="ECO:0007669"/>
    <property type="project" value="TreeGrafter"/>
</dbReference>
<keyword evidence="6 8" id="KW-0472">Membrane</keyword>
<keyword evidence="10" id="KW-0732">Signal</keyword>
<feature type="signal peptide" evidence="10">
    <location>
        <begin position="1"/>
        <end position="22"/>
    </location>
</feature>
<dbReference type="STRING" id="667128.HMPREF0621_2035"/>
<sequence>MNKSRKGLSYILPLIIPFCAYAETTELDVISVETEAFKEKDKVFLKQSASSTRTNFETSTQSLDTVLRSVPGAFTQIDKSSGTVSVNVRGGTGFGRVNSMIDGVSQTFYASSADGGSRSSSTSQFGNLIDPGFLNSVDIDRGSFEGSSGANTLLGSANFKTIGVKDLVTEGRQIGFMGKYLWGSNATKPQILGAVAFKRDFEKERWIGLLYGFSERHLSQDYRIGGGRKVTESSIDLTGLDEDDIEQTDTSPFDAAHVRQRPISHLAKLEYGDHYQQSTLSYRQYQTGVGGRSIQNNNYQVNYNFTLPDSSWLDFNFLAARNESSQKYAKGAMIIGKPLLEPLTVNNKADTIDINNTFRFELPFETALKTRIGLTTLKSRYFKNRDPSEELNINLEDEDKPYDFDCFGLGCVRKSLGKATFQPNGKQNIITFYIDNNLSWKILSFDYNVNLSRYSLKGERLKYLPQYISDTSAEINVLSRKIAREKNPEVRKQLQTQIQELESKLAYIKQHNCVRTYDEDLDEYLEECREVHFTLPDSSAGKMYNYSATLSANIHDLFTPFISYSKSHRAPNIREVFFSSVSDYGVNTNLRPEKAKVIQFGINGYQEKVFTDNDKLGYKVVYYNTHVKDFIYNSDNRQPLVAGKLRYLNDTNILHKNYQQRVKMTGIETELSYDLGNIYFNLAYARQKNNQPVSFTDGSARGKGASETERLLQGFGASKISILPKDYGSLEIGTRFLDGKLNFSGTAKYYGSSKRVLSKPLTIKSGDARDTVKERIRVTEEIPKQPIIVDLQVSYEPLKNLVLKAEVQNVFDKRYVNPLDSNNDAASQSVFNLDLSDQTINVLNNFARGRTYVFTVSYKY</sequence>
<dbReference type="PANTHER" id="PTHR30069">
    <property type="entry name" value="TONB-DEPENDENT OUTER MEMBRANE RECEPTOR"/>
    <property type="match status" value="1"/>
</dbReference>
<dbReference type="InterPro" id="IPR039426">
    <property type="entry name" value="TonB-dep_rcpt-like"/>
</dbReference>
<dbReference type="Proteomes" id="UP000005519">
    <property type="component" value="Unassembled WGS sequence"/>
</dbReference>
<keyword evidence="2 8" id="KW-0813">Transport</keyword>
<evidence type="ECO:0000256" key="6">
    <source>
        <dbReference type="ARBA" id="ARBA00023136"/>
    </source>
</evidence>
<dbReference type="GO" id="GO:0044718">
    <property type="term" value="P:siderophore transmembrane transport"/>
    <property type="evidence" value="ECO:0007669"/>
    <property type="project" value="TreeGrafter"/>
</dbReference>
<proteinExistence type="inferred from homology"/>
<protein>
    <submittedName>
        <fullName evidence="13">TonB-dependent receptor</fullName>
    </submittedName>
</protein>
<dbReference type="PROSITE" id="PS52016">
    <property type="entry name" value="TONB_DEPENDENT_REC_3"/>
    <property type="match status" value="1"/>
</dbReference>
<keyword evidence="4 8" id="KW-0812">Transmembrane</keyword>
<dbReference type="EMBL" id="ACZR01000022">
    <property type="protein sequence ID" value="EEX49399.1"/>
    <property type="molecule type" value="Genomic_DNA"/>
</dbReference>
<accession>C9PSR1</accession>
<keyword evidence="14" id="KW-1185">Reference proteome</keyword>
<name>C9PSR1_9PAST</name>
<feature type="domain" description="TonB-dependent receptor-like beta-barrel" evidence="11">
    <location>
        <begin position="275"/>
        <end position="810"/>
    </location>
</feature>
<reference evidence="13 14" key="1">
    <citation type="submission" date="2009-10" db="EMBL/GenBank/DDBJ databases">
        <authorList>
            <person name="Muzny D."/>
            <person name="Qin X."/>
            <person name="Deng J."/>
            <person name="Jiang H."/>
            <person name="Liu Y."/>
            <person name="Qu J."/>
            <person name="Song X.-Z."/>
            <person name="Zhang L."/>
            <person name="Thornton R."/>
            <person name="Coyle M."/>
            <person name="Francisco L."/>
            <person name="Jackson L."/>
            <person name="Javaid M."/>
            <person name="Korchina V."/>
            <person name="Kovar C."/>
            <person name="Mata R."/>
            <person name="Mathew T."/>
            <person name="Ngo R."/>
            <person name="Nguyen L."/>
            <person name="Nguyen N."/>
            <person name="Okwuonu G."/>
            <person name="Ongeri F."/>
            <person name="Pham C."/>
            <person name="Simmons D."/>
            <person name="Wilczek-Boney K."/>
            <person name="Hale W."/>
            <person name="Jakkamsetti A."/>
            <person name="Pham P."/>
            <person name="Ruth R."/>
            <person name="San Lucas F."/>
            <person name="Warren J."/>
            <person name="Zhang J."/>
            <person name="Zhao Z."/>
            <person name="Zhou C."/>
            <person name="Zhu D."/>
            <person name="Lee S."/>
            <person name="Bess C."/>
            <person name="Blankenburg K."/>
            <person name="Forbes L."/>
            <person name="Fu Q."/>
            <person name="Gubbala S."/>
            <person name="Hirani K."/>
            <person name="Jayaseelan J.C."/>
            <person name="Lara F."/>
            <person name="Munidasa M."/>
            <person name="Palculict T."/>
            <person name="Patil S."/>
            <person name="Pu L.-L."/>
            <person name="Saada N."/>
            <person name="Tang L."/>
            <person name="Weissenberger G."/>
            <person name="Zhu Y."/>
            <person name="Hemphill L."/>
            <person name="Shang Y."/>
            <person name="Youmans B."/>
            <person name="Ayvaz T."/>
            <person name="Ross M."/>
            <person name="Santibanez J."/>
            <person name="Aqrawi P."/>
            <person name="Gross S."/>
            <person name="Joshi V."/>
            <person name="Fowler G."/>
            <person name="Nazareth L."/>
            <person name="Reid J."/>
            <person name="Worley K."/>
            <person name="Petrosino J."/>
            <person name="Highlander S."/>
            <person name="Gibbs R."/>
        </authorList>
    </citation>
    <scope>NUCLEOTIDE SEQUENCE [LARGE SCALE GENOMIC DNA]</scope>
    <source>
        <strain evidence="13 14">ATCC 43325</strain>
    </source>
</reference>
<evidence type="ECO:0000256" key="10">
    <source>
        <dbReference type="SAM" id="SignalP"/>
    </source>
</evidence>
<gene>
    <name evidence="13" type="primary">hup2</name>
    <name evidence="13" type="ORF">HMPREF0621_2035</name>
</gene>
<evidence type="ECO:0000256" key="8">
    <source>
        <dbReference type="PROSITE-ProRule" id="PRU01360"/>
    </source>
</evidence>
<dbReference type="Gene3D" id="2.40.170.20">
    <property type="entry name" value="TonB-dependent receptor, beta-barrel domain"/>
    <property type="match status" value="1"/>
</dbReference>
<evidence type="ECO:0000313" key="13">
    <source>
        <dbReference type="EMBL" id="EEX49399.1"/>
    </source>
</evidence>
<evidence type="ECO:0000256" key="1">
    <source>
        <dbReference type="ARBA" id="ARBA00004571"/>
    </source>
</evidence>
<comment type="similarity">
    <text evidence="8 9">Belongs to the TonB-dependent receptor family.</text>
</comment>
<feature type="domain" description="TonB-dependent receptor plug" evidence="12">
    <location>
        <begin position="57"/>
        <end position="155"/>
    </location>
</feature>
<evidence type="ECO:0000256" key="2">
    <source>
        <dbReference type="ARBA" id="ARBA00022448"/>
    </source>
</evidence>
<keyword evidence="3 8" id="KW-1134">Transmembrane beta strand</keyword>
<dbReference type="PANTHER" id="PTHR30069:SF50">
    <property type="entry name" value="TONB-DEPENDENT RECEPTOR HI_1217-RELATED"/>
    <property type="match status" value="1"/>
</dbReference>
<dbReference type="SUPFAM" id="SSF56935">
    <property type="entry name" value="Porins"/>
    <property type="match status" value="1"/>
</dbReference>
<feature type="chain" id="PRO_5003000742" evidence="10">
    <location>
        <begin position="23"/>
        <end position="860"/>
    </location>
</feature>
<dbReference type="Gene3D" id="2.170.130.10">
    <property type="entry name" value="TonB-dependent receptor, plug domain"/>
    <property type="match status" value="1"/>
</dbReference>
<evidence type="ECO:0000259" key="11">
    <source>
        <dbReference type="Pfam" id="PF00593"/>
    </source>
</evidence>
<organism evidence="13 14">
    <name type="scientific">Pasteurella dagmatis ATCC 43325</name>
    <dbReference type="NCBI Taxonomy" id="667128"/>
    <lineage>
        <taxon>Bacteria</taxon>
        <taxon>Pseudomonadati</taxon>
        <taxon>Pseudomonadota</taxon>
        <taxon>Gammaproteobacteria</taxon>
        <taxon>Pasteurellales</taxon>
        <taxon>Pasteurellaceae</taxon>
        <taxon>Pasteurella</taxon>
    </lineage>
</organism>
<dbReference type="Pfam" id="PF00593">
    <property type="entry name" value="TonB_dep_Rec_b-barrel"/>
    <property type="match status" value="1"/>
</dbReference>
<evidence type="ECO:0000256" key="9">
    <source>
        <dbReference type="RuleBase" id="RU003357"/>
    </source>
</evidence>
<evidence type="ECO:0000256" key="4">
    <source>
        <dbReference type="ARBA" id="ARBA00022692"/>
    </source>
</evidence>
<comment type="caution">
    <text evidence="13">The sequence shown here is derived from an EMBL/GenBank/DDBJ whole genome shotgun (WGS) entry which is preliminary data.</text>
</comment>
<dbReference type="Pfam" id="PF07715">
    <property type="entry name" value="Plug"/>
    <property type="match status" value="1"/>
</dbReference>
<dbReference type="InterPro" id="IPR036942">
    <property type="entry name" value="Beta-barrel_TonB_sf"/>
</dbReference>
<evidence type="ECO:0000256" key="3">
    <source>
        <dbReference type="ARBA" id="ARBA00022452"/>
    </source>
</evidence>
<dbReference type="GO" id="GO:0009279">
    <property type="term" value="C:cell outer membrane"/>
    <property type="evidence" value="ECO:0007669"/>
    <property type="project" value="UniProtKB-SubCell"/>
</dbReference>
<dbReference type="InterPro" id="IPR037066">
    <property type="entry name" value="Plug_dom_sf"/>
</dbReference>
<keyword evidence="13" id="KW-0675">Receptor</keyword>
<keyword evidence="5 9" id="KW-0798">TonB box</keyword>
<dbReference type="RefSeq" id="WP_005765591.1">
    <property type="nucleotide sequence ID" value="NZ_GG704816.1"/>
</dbReference>
<keyword evidence="7 8" id="KW-0998">Cell outer membrane</keyword>
<evidence type="ECO:0000256" key="7">
    <source>
        <dbReference type="ARBA" id="ARBA00023237"/>
    </source>
</evidence>
<evidence type="ECO:0000256" key="5">
    <source>
        <dbReference type="ARBA" id="ARBA00023077"/>
    </source>
</evidence>
<dbReference type="HOGENOM" id="CLU_008287_19_1_6"/>
<dbReference type="InterPro" id="IPR012910">
    <property type="entry name" value="Plug_dom"/>
</dbReference>
<dbReference type="OrthoDB" id="6046653at2"/>
<evidence type="ECO:0000313" key="14">
    <source>
        <dbReference type="Proteomes" id="UP000005519"/>
    </source>
</evidence>
<comment type="subcellular location">
    <subcellularLocation>
        <location evidence="1 8">Cell outer membrane</location>
        <topology evidence="1 8">Multi-pass membrane protein</topology>
    </subcellularLocation>
</comment>